<feature type="transmembrane region" description="Helical" evidence="1">
    <location>
        <begin position="166"/>
        <end position="186"/>
    </location>
</feature>
<keyword evidence="1" id="KW-0812">Transmembrane</keyword>
<evidence type="ECO:0000256" key="1">
    <source>
        <dbReference type="SAM" id="Phobius"/>
    </source>
</evidence>
<feature type="transmembrane region" description="Helical" evidence="1">
    <location>
        <begin position="193"/>
        <end position="215"/>
    </location>
</feature>
<dbReference type="Proteomes" id="UP000475545">
    <property type="component" value="Unassembled WGS sequence"/>
</dbReference>
<organism evidence="2 3">
    <name type="scientific">Gordonia mangrovi</name>
    <dbReference type="NCBI Taxonomy" id="2665643"/>
    <lineage>
        <taxon>Bacteria</taxon>
        <taxon>Bacillati</taxon>
        <taxon>Actinomycetota</taxon>
        <taxon>Actinomycetes</taxon>
        <taxon>Mycobacteriales</taxon>
        <taxon>Gordoniaceae</taxon>
        <taxon>Gordonia</taxon>
    </lineage>
</organism>
<keyword evidence="1" id="KW-0472">Membrane</keyword>
<feature type="transmembrane region" description="Helical" evidence="1">
    <location>
        <begin position="247"/>
        <end position="269"/>
    </location>
</feature>
<dbReference type="RefSeq" id="WP_160904105.1">
    <property type="nucleotide sequence ID" value="NZ_CP102850.1"/>
</dbReference>
<evidence type="ECO:0000313" key="3">
    <source>
        <dbReference type="Proteomes" id="UP000475545"/>
    </source>
</evidence>
<accession>A0A6L7GWN8</accession>
<name>A0A6L7GWN8_9ACTN</name>
<comment type="caution">
    <text evidence="2">The sequence shown here is derived from an EMBL/GenBank/DDBJ whole genome shotgun (WGS) entry which is preliminary data.</text>
</comment>
<evidence type="ECO:0008006" key="4">
    <source>
        <dbReference type="Google" id="ProtNLM"/>
    </source>
</evidence>
<proteinExistence type="predicted"/>
<keyword evidence="3" id="KW-1185">Reference proteome</keyword>
<evidence type="ECO:0000313" key="2">
    <source>
        <dbReference type="EMBL" id="MXP23912.1"/>
    </source>
</evidence>
<protein>
    <recommendedName>
        <fullName evidence="4">Integral membrane protein</fullName>
    </recommendedName>
</protein>
<reference evidence="2 3" key="1">
    <citation type="submission" date="2019-11" db="EMBL/GenBank/DDBJ databases">
        <title>Gordonia sp. nov., a novel actinobacterium isolated from mangrove soil in Hainan.</title>
        <authorList>
            <person name="Huang X."/>
            <person name="Xie Y."/>
            <person name="Chu X."/>
            <person name="Xiao K."/>
        </authorList>
    </citation>
    <scope>NUCLEOTIDE SEQUENCE [LARGE SCALE GENOMIC DNA]</scope>
    <source>
        <strain evidence="2 3">HNM0687</strain>
    </source>
</reference>
<sequence length="272" mass="28332">MRTFLSGLLTLIAMAAIVLAFPSLWVKERLVDSDGFVANITPMAQNEQVQDYLAGQIADGVAEETGIALTAPVVEPAARAYTHSDAFEADFVDVVSQQHAWLFDEPSAGSDTTTMQLDITDMVNRVIAQTGVDARVSGPILVPLTGSGGAGLEAGRYHEVGQQITAMAYASLLVAVAAGVLALVIARRRSTVLAWLGVGVVASAVFAWAVALFFADRAKDEVEAAEEGGREVSAVIIDSAATDLQDLALIVGAVGVGVVVLGVLGRVTLGRR</sequence>
<keyword evidence="1" id="KW-1133">Transmembrane helix</keyword>
<gene>
    <name evidence="2" type="ORF">GIY30_21470</name>
</gene>
<dbReference type="EMBL" id="WMBR01000007">
    <property type="protein sequence ID" value="MXP23912.1"/>
    <property type="molecule type" value="Genomic_DNA"/>
</dbReference>
<dbReference type="AlphaFoldDB" id="A0A6L7GWN8"/>